<dbReference type="OMA" id="PERSMAT"/>
<evidence type="ECO:0000313" key="3">
    <source>
        <dbReference type="Proteomes" id="UP000054350"/>
    </source>
</evidence>
<dbReference type="OrthoDB" id="67750at2759"/>
<dbReference type="PANTHER" id="PTHR16078:SF1">
    <property type="entry name" value="COILED-COIL DOMAIN-CONTAINING PROTEIN 87"/>
    <property type="match status" value="1"/>
</dbReference>
<evidence type="ECO:0000256" key="1">
    <source>
        <dbReference type="SAM" id="MobiDB-lite"/>
    </source>
</evidence>
<dbReference type="VEuPathDB" id="FungiDB:AMAG_15803"/>
<proteinExistence type="predicted"/>
<feature type="region of interest" description="Disordered" evidence="1">
    <location>
        <begin position="70"/>
        <end position="112"/>
    </location>
</feature>
<protein>
    <submittedName>
        <fullName evidence="2">Uncharacterized protein</fullName>
    </submittedName>
</protein>
<reference evidence="3" key="2">
    <citation type="submission" date="2009-11" db="EMBL/GenBank/DDBJ databases">
        <title>The Genome Sequence of Allomyces macrogynus strain ATCC 38327.</title>
        <authorList>
            <consortium name="The Broad Institute Genome Sequencing Platform"/>
            <person name="Russ C."/>
            <person name="Cuomo C."/>
            <person name="Shea T."/>
            <person name="Young S.K."/>
            <person name="Zeng Q."/>
            <person name="Koehrsen M."/>
            <person name="Haas B."/>
            <person name="Borodovsky M."/>
            <person name="Guigo R."/>
            <person name="Alvarado L."/>
            <person name="Berlin A."/>
            <person name="Borenstein D."/>
            <person name="Chen Z."/>
            <person name="Engels R."/>
            <person name="Freedman E."/>
            <person name="Gellesch M."/>
            <person name="Goldberg J."/>
            <person name="Griggs A."/>
            <person name="Gujja S."/>
            <person name="Heiman D."/>
            <person name="Hepburn T."/>
            <person name="Howarth C."/>
            <person name="Jen D."/>
            <person name="Larson L."/>
            <person name="Lewis B."/>
            <person name="Mehta T."/>
            <person name="Park D."/>
            <person name="Pearson M."/>
            <person name="Roberts A."/>
            <person name="Saif S."/>
            <person name="Shenoy N."/>
            <person name="Sisk P."/>
            <person name="Stolte C."/>
            <person name="Sykes S."/>
            <person name="Walk T."/>
            <person name="White J."/>
            <person name="Yandava C."/>
            <person name="Burger G."/>
            <person name="Gray M.W."/>
            <person name="Holland P.W.H."/>
            <person name="King N."/>
            <person name="Lang F.B.F."/>
            <person name="Roger A.J."/>
            <person name="Ruiz-Trillo I."/>
            <person name="Lander E."/>
            <person name="Nusbaum C."/>
        </authorList>
    </citation>
    <scope>NUCLEOTIDE SEQUENCE [LARGE SCALE GENOMIC DNA]</scope>
    <source>
        <strain evidence="3">ATCC 38327</strain>
    </source>
</reference>
<dbReference type="AlphaFoldDB" id="A0A0L0T8V0"/>
<feature type="compositionally biased region" description="Low complexity" evidence="1">
    <location>
        <begin position="334"/>
        <end position="347"/>
    </location>
</feature>
<reference evidence="2 3" key="1">
    <citation type="submission" date="2009-11" db="EMBL/GenBank/DDBJ databases">
        <title>Annotation of Allomyces macrogynus ATCC 38327.</title>
        <authorList>
            <consortium name="The Broad Institute Genome Sequencing Platform"/>
            <person name="Russ C."/>
            <person name="Cuomo C."/>
            <person name="Burger G."/>
            <person name="Gray M.W."/>
            <person name="Holland P.W.H."/>
            <person name="King N."/>
            <person name="Lang F.B.F."/>
            <person name="Roger A.J."/>
            <person name="Ruiz-Trillo I."/>
            <person name="Young S.K."/>
            <person name="Zeng Q."/>
            <person name="Gargeya S."/>
            <person name="Fitzgerald M."/>
            <person name="Haas B."/>
            <person name="Abouelleil A."/>
            <person name="Alvarado L."/>
            <person name="Arachchi H.M."/>
            <person name="Berlin A."/>
            <person name="Chapman S.B."/>
            <person name="Gearin G."/>
            <person name="Goldberg J."/>
            <person name="Griggs A."/>
            <person name="Gujja S."/>
            <person name="Hansen M."/>
            <person name="Heiman D."/>
            <person name="Howarth C."/>
            <person name="Larimer J."/>
            <person name="Lui A."/>
            <person name="MacDonald P.J.P."/>
            <person name="McCowen C."/>
            <person name="Montmayeur A."/>
            <person name="Murphy C."/>
            <person name="Neiman D."/>
            <person name="Pearson M."/>
            <person name="Priest M."/>
            <person name="Roberts A."/>
            <person name="Saif S."/>
            <person name="Shea T."/>
            <person name="Sisk P."/>
            <person name="Stolte C."/>
            <person name="Sykes S."/>
            <person name="Wortman J."/>
            <person name="Nusbaum C."/>
            <person name="Birren B."/>
        </authorList>
    </citation>
    <scope>NUCLEOTIDE SEQUENCE [LARGE SCALE GENOMIC DNA]</scope>
    <source>
        <strain evidence="2 3">ATCC 38327</strain>
    </source>
</reference>
<dbReference type="EMBL" id="GG745370">
    <property type="protein sequence ID" value="KNE71136.1"/>
    <property type="molecule type" value="Genomic_DNA"/>
</dbReference>
<feature type="region of interest" description="Disordered" evidence="1">
    <location>
        <begin position="334"/>
        <end position="360"/>
    </location>
</feature>
<dbReference type="InterPro" id="IPR037383">
    <property type="entry name" value="CCDC87"/>
</dbReference>
<evidence type="ECO:0000313" key="2">
    <source>
        <dbReference type="EMBL" id="KNE71136.1"/>
    </source>
</evidence>
<dbReference type="PANTHER" id="PTHR16078">
    <property type="entry name" value="COILED-COIL DOMAIN-CONTAINING PROTEIN 87"/>
    <property type="match status" value="1"/>
</dbReference>
<feature type="compositionally biased region" description="Low complexity" evidence="1">
    <location>
        <begin position="85"/>
        <end position="112"/>
    </location>
</feature>
<dbReference type="Proteomes" id="UP000054350">
    <property type="component" value="Unassembled WGS sequence"/>
</dbReference>
<feature type="compositionally biased region" description="Polar residues" evidence="1">
    <location>
        <begin position="1"/>
        <end position="12"/>
    </location>
</feature>
<accession>A0A0L0T8V0</accession>
<feature type="region of interest" description="Disordered" evidence="1">
    <location>
        <begin position="1"/>
        <end position="28"/>
    </location>
</feature>
<gene>
    <name evidence="2" type="ORF">AMAG_15803</name>
</gene>
<feature type="region of interest" description="Disordered" evidence="1">
    <location>
        <begin position="729"/>
        <end position="831"/>
    </location>
</feature>
<feature type="region of interest" description="Disordered" evidence="1">
    <location>
        <begin position="688"/>
        <end position="709"/>
    </location>
</feature>
<name>A0A0L0T8V0_ALLM3</name>
<organism evidence="2 3">
    <name type="scientific">Allomyces macrogynus (strain ATCC 38327)</name>
    <name type="common">Allomyces javanicus var. macrogynus</name>
    <dbReference type="NCBI Taxonomy" id="578462"/>
    <lineage>
        <taxon>Eukaryota</taxon>
        <taxon>Fungi</taxon>
        <taxon>Fungi incertae sedis</taxon>
        <taxon>Blastocladiomycota</taxon>
        <taxon>Blastocladiomycetes</taxon>
        <taxon>Blastocladiales</taxon>
        <taxon>Blastocladiaceae</taxon>
        <taxon>Allomyces</taxon>
    </lineage>
</organism>
<keyword evidence="3" id="KW-1185">Reference proteome</keyword>
<sequence>MPSSLLNASGNASFRRASNHADQGPVLRNSARIRGASHLGGLCRATTVTAPQPQRVFSLQDVQMPVLATRTVGAPSSPGPKRDASGPSSPTSPVPTGVNDPSRPTSADADDAPSPATAMFCSLLATFDDLSWLSPDERGTLKTAFLSELTLQFSDKLKSVLKQVDGEETLARLFANLRVIRDNVLHRMRDHFMGLSLRATLPRAATFEQCLVHFRRDLRRHLKPSTLITQARLGGAIRRRYSLPAPPLPRILQDVDDIVSTITAHLMTHEPVAQILHRAPEPEIARVQEKLRIAAEVQRELHAQSQFHARLRERGMPAALAHTLAMHARPALATGTRTPRTPRTATTSKPHTAAVASEARERMDEEEAAAAAVRAMAEATGVVTGMGGSKGSVGGDDPLLMASFARSPTREWVATKAVPQERYLPRHASGSPMRLYEMVDATVAAAAVATTSAGNEKGADDEDEVQRSLNASYIIAVAGDGGEGAESLRNMTGIAPPRMTRRDPRGGMAFRLLDMVQWIEDEAQPMDQVTGKDLDSQLSRTQEVEELFDEIMQSVTGGQLHLTEPPAAKRYPAIAHDSLAAQLVHQSTMSLVSRSTIETRTIAHRIQMMPRHVSQHEIHVAADAFAKNRAAAMAAVPSSRNDAFRYNFGGYIPQTTVRVRRNRLTIEGYRAFLRHTRVDFLEKEDMDTRLGRPMSGPHDAGTGADDEAELNRRRRSALDLSFIPGSWNTNVLEAMSPPSSPELRDGMLDDDDEDSDAGGGARSPSFTLDDGALVGGMSRPPSPTARLALSPRTQSPIPSAPITRPGSPESLSPARTRPSSPTTDSARPVRTTAPIEARFERIFVRLAMPIADRLHLAIVYGREPPATQARAVRRWERATAAILRREAILGDLIAFEYTASQPLRFWDQRTQLLPEAAARAAWVRRLHAADAAAHAAIDAIDAIALVGSAVTRGVAPVPVSYKGRLYREKMAHDYTELLHALVNPIQGGRTGDMV</sequence>
<dbReference type="eggNOG" id="ENOG502QQN1">
    <property type="taxonomic scope" value="Eukaryota"/>
</dbReference>